<evidence type="ECO:0000259" key="15">
    <source>
        <dbReference type="PROSITE" id="PS51910"/>
    </source>
</evidence>
<dbReference type="GO" id="GO:0006032">
    <property type="term" value="P:chitin catabolic process"/>
    <property type="evidence" value="ECO:0007669"/>
    <property type="project" value="UniProtKB-KW"/>
</dbReference>
<evidence type="ECO:0000256" key="13">
    <source>
        <dbReference type="RuleBase" id="RU000489"/>
    </source>
</evidence>
<evidence type="ECO:0000256" key="2">
    <source>
        <dbReference type="ARBA" id="ARBA00004613"/>
    </source>
</evidence>
<dbReference type="GO" id="GO:0000272">
    <property type="term" value="P:polysaccharide catabolic process"/>
    <property type="evidence" value="ECO:0007669"/>
    <property type="project" value="UniProtKB-KW"/>
</dbReference>
<keyword evidence="10" id="KW-0119">Carbohydrate metabolism</keyword>
<reference evidence="16" key="1">
    <citation type="journal article" date="2021" name="bioRxiv">
        <title>Whole Genome Assembly and Annotation of Northern Wild Rice, Zizania palustris L., Supports a Whole Genome Duplication in the Zizania Genus.</title>
        <authorList>
            <person name="Haas M."/>
            <person name="Kono T."/>
            <person name="Macchietto M."/>
            <person name="Millas R."/>
            <person name="McGilp L."/>
            <person name="Shao M."/>
            <person name="Duquette J."/>
            <person name="Hirsch C.N."/>
            <person name="Kimball J."/>
        </authorList>
    </citation>
    <scope>NUCLEOTIDE SEQUENCE</scope>
    <source>
        <tissue evidence="16">Fresh leaf tissue</tissue>
    </source>
</reference>
<keyword evidence="6 14" id="KW-0732">Signal</keyword>
<comment type="subcellular location">
    <subcellularLocation>
        <location evidence="2">Secreted</location>
    </subcellularLocation>
</comment>
<dbReference type="OrthoDB" id="1873160at2759"/>
<comment type="caution">
    <text evidence="16">The sequence shown here is derived from an EMBL/GenBank/DDBJ whole genome shotgun (WGS) entry which is preliminary data.</text>
</comment>
<evidence type="ECO:0000256" key="1">
    <source>
        <dbReference type="ARBA" id="ARBA00000822"/>
    </source>
</evidence>
<dbReference type="FunFam" id="3.20.20.80:FF:000015">
    <property type="entry name" value="Acidic endochitinase SE2"/>
    <property type="match status" value="1"/>
</dbReference>
<evidence type="ECO:0000256" key="9">
    <source>
        <dbReference type="ARBA" id="ARBA00023157"/>
    </source>
</evidence>
<dbReference type="EMBL" id="JAAALK010000282">
    <property type="protein sequence ID" value="KAG8077443.1"/>
    <property type="molecule type" value="Genomic_DNA"/>
</dbReference>
<proteinExistence type="inferred from homology"/>
<dbReference type="InterPro" id="IPR001223">
    <property type="entry name" value="Glyco_hydro18_cat"/>
</dbReference>
<evidence type="ECO:0000256" key="4">
    <source>
        <dbReference type="ARBA" id="ARBA00012729"/>
    </source>
</evidence>
<evidence type="ECO:0000256" key="10">
    <source>
        <dbReference type="ARBA" id="ARBA00023277"/>
    </source>
</evidence>
<comment type="catalytic activity">
    <reaction evidence="1">
        <text>Random endo-hydrolysis of N-acetyl-beta-D-glucosaminide (1-&gt;4)-beta-linkages in chitin and chitodextrins.</text>
        <dbReference type="EC" id="3.2.1.14"/>
    </reaction>
</comment>
<evidence type="ECO:0000256" key="12">
    <source>
        <dbReference type="ARBA" id="ARBA00023326"/>
    </source>
</evidence>
<comment type="similarity">
    <text evidence="3">Belongs to the glycosyl hydrolase 18 family. Chitinase class II subfamily.</text>
</comment>
<feature type="signal peptide" evidence="14">
    <location>
        <begin position="1"/>
        <end position="25"/>
    </location>
</feature>
<dbReference type="Proteomes" id="UP000729402">
    <property type="component" value="Unassembled WGS sequence"/>
</dbReference>
<organism evidence="16 17">
    <name type="scientific">Zizania palustris</name>
    <name type="common">Northern wild rice</name>
    <dbReference type="NCBI Taxonomy" id="103762"/>
    <lineage>
        <taxon>Eukaryota</taxon>
        <taxon>Viridiplantae</taxon>
        <taxon>Streptophyta</taxon>
        <taxon>Embryophyta</taxon>
        <taxon>Tracheophyta</taxon>
        <taxon>Spermatophyta</taxon>
        <taxon>Magnoliopsida</taxon>
        <taxon>Liliopsida</taxon>
        <taxon>Poales</taxon>
        <taxon>Poaceae</taxon>
        <taxon>BOP clade</taxon>
        <taxon>Oryzoideae</taxon>
        <taxon>Oryzeae</taxon>
        <taxon>Zizaniinae</taxon>
        <taxon>Zizania</taxon>
    </lineage>
</organism>
<evidence type="ECO:0000256" key="5">
    <source>
        <dbReference type="ARBA" id="ARBA00022525"/>
    </source>
</evidence>
<evidence type="ECO:0000256" key="3">
    <source>
        <dbReference type="ARBA" id="ARBA00009121"/>
    </source>
</evidence>
<protein>
    <recommendedName>
        <fullName evidence="4">chitinase</fullName>
        <ecNumber evidence="4">3.2.1.14</ecNumber>
    </recommendedName>
</protein>
<dbReference type="GO" id="GO:0008843">
    <property type="term" value="F:endochitinase activity"/>
    <property type="evidence" value="ECO:0007669"/>
    <property type="project" value="UniProtKB-EC"/>
</dbReference>
<evidence type="ECO:0000313" key="16">
    <source>
        <dbReference type="EMBL" id="KAG8077443.1"/>
    </source>
</evidence>
<reference evidence="16" key="2">
    <citation type="submission" date="2021-02" db="EMBL/GenBank/DDBJ databases">
        <authorList>
            <person name="Kimball J.A."/>
            <person name="Haas M.W."/>
            <person name="Macchietto M."/>
            <person name="Kono T."/>
            <person name="Duquette J."/>
            <person name="Shao M."/>
        </authorList>
    </citation>
    <scope>NUCLEOTIDE SEQUENCE</scope>
    <source>
        <tissue evidence="16">Fresh leaf tissue</tissue>
    </source>
</reference>
<keyword evidence="17" id="KW-1185">Reference proteome</keyword>
<keyword evidence="9" id="KW-1015">Disulfide bond</keyword>
<dbReference type="EC" id="3.2.1.14" evidence="4"/>
<name>A0A8J5SPE0_ZIZPA</name>
<evidence type="ECO:0000313" key="17">
    <source>
        <dbReference type="Proteomes" id="UP000729402"/>
    </source>
</evidence>
<dbReference type="AlphaFoldDB" id="A0A8J5SPE0"/>
<dbReference type="InterPro" id="IPR001579">
    <property type="entry name" value="Glyco_hydro_18_chit_AS"/>
</dbReference>
<dbReference type="Pfam" id="PF00704">
    <property type="entry name" value="Glyco_hydro_18"/>
    <property type="match status" value="1"/>
</dbReference>
<feature type="chain" id="PRO_5035323609" description="chitinase" evidence="14">
    <location>
        <begin position="26"/>
        <end position="302"/>
    </location>
</feature>
<dbReference type="CDD" id="cd02877">
    <property type="entry name" value="GH18_hevamine_XipI_class_III"/>
    <property type="match status" value="1"/>
</dbReference>
<dbReference type="PANTHER" id="PTHR45708">
    <property type="entry name" value="ENDOCHITINASE"/>
    <property type="match status" value="1"/>
</dbReference>
<evidence type="ECO:0000256" key="8">
    <source>
        <dbReference type="ARBA" id="ARBA00023024"/>
    </source>
</evidence>
<dbReference type="PANTHER" id="PTHR45708:SF22">
    <property type="entry name" value="ACIDIC ENDOCHITINASE"/>
    <property type="match status" value="1"/>
</dbReference>
<accession>A0A8J5SPE0</accession>
<keyword evidence="11 13" id="KW-0326">Glycosidase</keyword>
<dbReference type="InterPro" id="IPR045321">
    <property type="entry name" value="Cts1-like"/>
</dbReference>
<keyword evidence="7 13" id="KW-0378">Hydrolase</keyword>
<evidence type="ECO:0000256" key="6">
    <source>
        <dbReference type="ARBA" id="ARBA00022729"/>
    </source>
</evidence>
<feature type="domain" description="GH18" evidence="15">
    <location>
        <begin position="26"/>
        <end position="302"/>
    </location>
</feature>
<keyword evidence="12" id="KW-0624">Polysaccharide degradation</keyword>
<dbReference type="InterPro" id="IPR050542">
    <property type="entry name" value="Glycosyl_Hydrlase18_Chitinase"/>
</dbReference>
<keyword evidence="5" id="KW-0964">Secreted</keyword>
<evidence type="ECO:0000256" key="14">
    <source>
        <dbReference type="SAM" id="SignalP"/>
    </source>
</evidence>
<dbReference type="GO" id="GO:0005576">
    <property type="term" value="C:extracellular region"/>
    <property type="evidence" value="ECO:0007669"/>
    <property type="project" value="UniProtKB-SubCell"/>
</dbReference>
<dbReference type="PROSITE" id="PS01095">
    <property type="entry name" value="GH18_1"/>
    <property type="match status" value="1"/>
</dbReference>
<gene>
    <name evidence="16" type="ORF">GUJ93_ZPchr0007g4981</name>
</gene>
<keyword evidence="8" id="KW-0146">Chitin degradation</keyword>
<dbReference type="PROSITE" id="PS51910">
    <property type="entry name" value="GH18_2"/>
    <property type="match status" value="1"/>
</dbReference>
<evidence type="ECO:0000256" key="7">
    <source>
        <dbReference type="ARBA" id="ARBA00022801"/>
    </source>
</evidence>
<evidence type="ECO:0000256" key="11">
    <source>
        <dbReference type="ARBA" id="ARBA00023295"/>
    </source>
</evidence>
<sequence length="302" mass="31905">MAAKLKLSPLIAFILLAGMAGMSRAGNIAVYWGQNGKEGTLADACNSGLYAYVMIAFLSTFGNGQTPVLNLAGHCNPRSGGCTGISSYIQTCQSRNIKVLLSLGGGSGSYGLSSKDDARSVADYLWKNFLGGSSSSRPLGSAVLDGIDFDIENGKSAHYDELATFLSQHSSQGKKVILTAAPQCPYPDASLGPALKTGLFDNVWVQFYNNPRASCQYASGDDRNLLRAWRTWTSSVKAGSFYLGLPASPDAARSGGYIPPGDLTSKVLPGVKAAASNYGGIMVWNRYYDVQNNYSGQVKGSV</sequence>